<comment type="caution">
    <text evidence="4">The sequence shown here is derived from an EMBL/GenBank/DDBJ whole genome shotgun (WGS) entry which is preliminary data.</text>
</comment>
<organism evidence="4 5">
    <name type="scientific">Prosthecobacter fusiformis</name>
    <dbReference type="NCBI Taxonomy" id="48464"/>
    <lineage>
        <taxon>Bacteria</taxon>
        <taxon>Pseudomonadati</taxon>
        <taxon>Verrucomicrobiota</taxon>
        <taxon>Verrucomicrobiia</taxon>
        <taxon>Verrucomicrobiales</taxon>
        <taxon>Verrucomicrobiaceae</taxon>
        <taxon>Prosthecobacter</taxon>
    </lineage>
</organism>
<gene>
    <name evidence="4" type="ORF">EI77_00059</name>
</gene>
<evidence type="ECO:0000313" key="4">
    <source>
        <dbReference type="EMBL" id="TDU80762.1"/>
    </source>
</evidence>
<proteinExistence type="predicted"/>
<dbReference type="InterPro" id="IPR000917">
    <property type="entry name" value="Sulfatase_N"/>
</dbReference>
<dbReference type="InterPro" id="IPR017850">
    <property type="entry name" value="Alkaline_phosphatase_core_sf"/>
</dbReference>
<dbReference type="Pfam" id="PF00884">
    <property type="entry name" value="Sulfatase"/>
    <property type="match status" value="1"/>
</dbReference>
<dbReference type="PANTHER" id="PTHR43751:SF1">
    <property type="entry name" value="SULFATASE ATSG-RELATED"/>
    <property type="match status" value="1"/>
</dbReference>
<keyword evidence="5" id="KW-1185">Reference proteome</keyword>
<dbReference type="Gene3D" id="3.40.720.10">
    <property type="entry name" value="Alkaline Phosphatase, subunit A"/>
    <property type="match status" value="1"/>
</dbReference>
<evidence type="ECO:0000259" key="3">
    <source>
        <dbReference type="Pfam" id="PF00884"/>
    </source>
</evidence>
<evidence type="ECO:0000256" key="2">
    <source>
        <dbReference type="SAM" id="SignalP"/>
    </source>
</evidence>
<dbReference type="EMBL" id="SOCA01000001">
    <property type="protein sequence ID" value="TDU80762.1"/>
    <property type="molecule type" value="Genomic_DNA"/>
</dbReference>
<accession>A0A4R7SNL4</accession>
<dbReference type="AlphaFoldDB" id="A0A4R7SNL4"/>
<evidence type="ECO:0000256" key="1">
    <source>
        <dbReference type="SAM" id="MobiDB-lite"/>
    </source>
</evidence>
<feature type="region of interest" description="Disordered" evidence="1">
    <location>
        <begin position="136"/>
        <end position="159"/>
    </location>
</feature>
<sequence>MRTLMKRIFTLLIIACGVLNAAAAEAKRPNILFAIADDWGPHAGAYGTKWVKTPGFDRIAKEGVIFKNAYTPMAKCAPSRAIVLTGRHLWQNEEAGNHMAVFPPKLKSWPEVLMAKGWHMGITGKGWGPGIANDADGKPRQITGKPYNKRKAKPPTTAMGNNDYAANFTDFLEEKEEGKPWCFWYGSTEPHRGYEFKTGVEKGGKKLSDIDRVPAYWPDDEIVRHDMLDYAYEVEHMDTHLTRMIAELEKRGELDNTLIIVTSDHGMPFPRVKGYAYHDSNHIPLAIRFPGGMKKSGRVIDDFVDFTDIAATMLDYAGIAEKDSGMLAITGKSWRPILESEKAGQVLAERDHVLIGKERTDVGRPHDWGYPIRGIVTATHLYLKNYEPTRWPAGNPETGYLDTDGSPTKSLILEMGRKDRNDKYWKLNFGIRAAEEFYDLSVDADCVYNLAGESVHEEKIKSLRTRMEDAMKAQGDPRMMGQGKIFDEYKPTNGEGFYEKFMKGEKPNAGWVNETDFEKEPVQQP</sequence>
<dbReference type="PANTHER" id="PTHR43751">
    <property type="entry name" value="SULFATASE"/>
    <property type="match status" value="1"/>
</dbReference>
<dbReference type="Proteomes" id="UP000295662">
    <property type="component" value="Unassembled WGS sequence"/>
</dbReference>
<keyword evidence="2" id="KW-0732">Signal</keyword>
<dbReference type="SUPFAM" id="SSF53649">
    <property type="entry name" value="Alkaline phosphatase-like"/>
    <property type="match status" value="1"/>
</dbReference>
<feature type="chain" id="PRO_5020968494" evidence="2">
    <location>
        <begin position="22"/>
        <end position="525"/>
    </location>
</feature>
<dbReference type="CDD" id="cd16027">
    <property type="entry name" value="SGSH"/>
    <property type="match status" value="1"/>
</dbReference>
<feature type="domain" description="Sulfatase N-terminal" evidence="3">
    <location>
        <begin position="29"/>
        <end position="319"/>
    </location>
</feature>
<dbReference type="InterPro" id="IPR052701">
    <property type="entry name" value="GAG_Ulvan_Degrading_Sulfatases"/>
</dbReference>
<name>A0A4R7SNL4_9BACT</name>
<feature type="signal peptide" evidence="2">
    <location>
        <begin position="1"/>
        <end position="21"/>
    </location>
</feature>
<reference evidence="4 5" key="1">
    <citation type="submission" date="2019-03" db="EMBL/GenBank/DDBJ databases">
        <title>Genomic Encyclopedia of Archaeal and Bacterial Type Strains, Phase II (KMG-II): from individual species to whole genera.</title>
        <authorList>
            <person name="Goeker M."/>
        </authorList>
    </citation>
    <scope>NUCLEOTIDE SEQUENCE [LARGE SCALE GENOMIC DNA]</scope>
    <source>
        <strain evidence="4 5">ATCC 25309</strain>
    </source>
</reference>
<evidence type="ECO:0000313" key="5">
    <source>
        <dbReference type="Proteomes" id="UP000295662"/>
    </source>
</evidence>
<protein>
    <submittedName>
        <fullName evidence="4">Arylsulfatase A-like enzyme</fullName>
    </submittedName>
</protein>